<protein>
    <submittedName>
        <fullName evidence="1">Uncharacterized protein</fullName>
    </submittedName>
</protein>
<dbReference type="Proteomes" id="UP000299102">
    <property type="component" value="Unassembled WGS sequence"/>
</dbReference>
<organism evidence="1 2">
    <name type="scientific">Eumeta variegata</name>
    <name type="common">Bagworm moth</name>
    <name type="synonym">Eumeta japonica</name>
    <dbReference type="NCBI Taxonomy" id="151549"/>
    <lineage>
        <taxon>Eukaryota</taxon>
        <taxon>Metazoa</taxon>
        <taxon>Ecdysozoa</taxon>
        <taxon>Arthropoda</taxon>
        <taxon>Hexapoda</taxon>
        <taxon>Insecta</taxon>
        <taxon>Pterygota</taxon>
        <taxon>Neoptera</taxon>
        <taxon>Endopterygota</taxon>
        <taxon>Lepidoptera</taxon>
        <taxon>Glossata</taxon>
        <taxon>Ditrysia</taxon>
        <taxon>Tineoidea</taxon>
        <taxon>Psychidae</taxon>
        <taxon>Oiketicinae</taxon>
        <taxon>Eumeta</taxon>
    </lineage>
</organism>
<evidence type="ECO:0000313" key="1">
    <source>
        <dbReference type="EMBL" id="GBP68240.1"/>
    </source>
</evidence>
<dbReference type="EMBL" id="BGZK01001005">
    <property type="protein sequence ID" value="GBP68240.1"/>
    <property type="molecule type" value="Genomic_DNA"/>
</dbReference>
<reference evidence="1 2" key="1">
    <citation type="journal article" date="2019" name="Commun. Biol.">
        <title>The bagworm genome reveals a unique fibroin gene that provides high tensile strength.</title>
        <authorList>
            <person name="Kono N."/>
            <person name="Nakamura H."/>
            <person name="Ohtoshi R."/>
            <person name="Tomita M."/>
            <person name="Numata K."/>
            <person name="Arakawa K."/>
        </authorList>
    </citation>
    <scope>NUCLEOTIDE SEQUENCE [LARGE SCALE GENOMIC DNA]</scope>
</reference>
<gene>
    <name evidence="1" type="ORF">EVAR_48604_1</name>
</gene>
<dbReference type="AlphaFoldDB" id="A0A4C1XYD7"/>
<comment type="caution">
    <text evidence="1">The sequence shown here is derived from an EMBL/GenBank/DDBJ whole genome shotgun (WGS) entry which is preliminary data.</text>
</comment>
<proteinExistence type="predicted"/>
<sequence>MVKWWVATPSGLENSTMENLDGTEKLRRSLTCPHLCTTCARYTDSQSYGIDRRGSRSLIDPPVK</sequence>
<evidence type="ECO:0000313" key="2">
    <source>
        <dbReference type="Proteomes" id="UP000299102"/>
    </source>
</evidence>
<name>A0A4C1XYD7_EUMVA</name>
<keyword evidence="2" id="KW-1185">Reference proteome</keyword>
<accession>A0A4C1XYD7</accession>
<feature type="non-terminal residue" evidence="1">
    <location>
        <position position="64"/>
    </location>
</feature>